<accession>A0AAD1X1W1</accession>
<gene>
    <name evidence="2" type="ORF">ECRASSUSDP1_LOCUS1324</name>
</gene>
<organism evidence="2 3">
    <name type="scientific">Euplotes crassus</name>
    <dbReference type="NCBI Taxonomy" id="5936"/>
    <lineage>
        <taxon>Eukaryota</taxon>
        <taxon>Sar</taxon>
        <taxon>Alveolata</taxon>
        <taxon>Ciliophora</taxon>
        <taxon>Intramacronucleata</taxon>
        <taxon>Spirotrichea</taxon>
        <taxon>Hypotrichia</taxon>
        <taxon>Euplotida</taxon>
        <taxon>Euplotidae</taxon>
        <taxon>Moneuplotes</taxon>
    </lineage>
</organism>
<proteinExistence type="predicted"/>
<keyword evidence="3" id="KW-1185">Reference proteome</keyword>
<dbReference type="Proteomes" id="UP001295684">
    <property type="component" value="Unassembled WGS sequence"/>
</dbReference>
<evidence type="ECO:0000256" key="1">
    <source>
        <dbReference type="SAM" id="MobiDB-lite"/>
    </source>
</evidence>
<protein>
    <submittedName>
        <fullName evidence="2">Uncharacterized protein</fullName>
    </submittedName>
</protein>
<feature type="compositionally biased region" description="Basic residues" evidence="1">
    <location>
        <begin position="228"/>
        <end position="238"/>
    </location>
</feature>
<evidence type="ECO:0000313" key="3">
    <source>
        <dbReference type="Proteomes" id="UP001295684"/>
    </source>
</evidence>
<evidence type="ECO:0000313" key="2">
    <source>
        <dbReference type="EMBL" id="CAI2360028.1"/>
    </source>
</evidence>
<dbReference type="AlphaFoldDB" id="A0AAD1X1W1"/>
<sequence>MNPKTYIKHSEERKQLTQPSGKIINNHSSLSVHRKIQRLFQTQTVSSMRKNIFCSSRDANKTLKPRDKYESRKKMARFFSPQNPRFRRLMLKFCKMTSPQNVRFHSSIRRRKQRSRNQQKMDRIVTKLKKGNKTIISPKKIKFDCLSKNTLEGSFKRRSLVKRIVAKKRPHKAKKQELKEAFLKHLKATNRKISSGYITSQKSCMNHKSQAAVQNNARKAQKKDISRMKHHKNIRRGSSRTPSYPPSGHITVSALSDDPKAAQSFSHVPSPKDPIAPNPSISPIIPF</sequence>
<feature type="compositionally biased region" description="Low complexity" evidence="1">
    <location>
        <begin position="278"/>
        <end position="287"/>
    </location>
</feature>
<name>A0AAD1X1W1_EUPCR</name>
<feature type="compositionally biased region" description="Polar residues" evidence="1">
    <location>
        <begin position="206"/>
        <end position="218"/>
    </location>
</feature>
<reference evidence="2" key="1">
    <citation type="submission" date="2023-07" db="EMBL/GenBank/DDBJ databases">
        <authorList>
            <consortium name="AG Swart"/>
            <person name="Singh M."/>
            <person name="Singh A."/>
            <person name="Seah K."/>
            <person name="Emmerich C."/>
        </authorList>
    </citation>
    <scope>NUCLEOTIDE SEQUENCE</scope>
    <source>
        <strain evidence="2">DP1</strain>
    </source>
</reference>
<feature type="region of interest" description="Disordered" evidence="1">
    <location>
        <begin position="206"/>
        <end position="287"/>
    </location>
</feature>
<dbReference type="EMBL" id="CAMPGE010001249">
    <property type="protein sequence ID" value="CAI2360028.1"/>
    <property type="molecule type" value="Genomic_DNA"/>
</dbReference>
<comment type="caution">
    <text evidence="2">The sequence shown here is derived from an EMBL/GenBank/DDBJ whole genome shotgun (WGS) entry which is preliminary data.</text>
</comment>